<evidence type="ECO:0000313" key="2">
    <source>
        <dbReference type="Proteomes" id="UP000257109"/>
    </source>
</evidence>
<feature type="non-terminal residue" evidence="1">
    <location>
        <position position="1"/>
    </location>
</feature>
<dbReference type="Proteomes" id="UP000257109">
    <property type="component" value="Unassembled WGS sequence"/>
</dbReference>
<comment type="caution">
    <text evidence="1">The sequence shown here is derived from an EMBL/GenBank/DDBJ whole genome shotgun (WGS) entry which is preliminary data.</text>
</comment>
<reference evidence="1" key="1">
    <citation type="submission" date="2018-05" db="EMBL/GenBank/DDBJ databases">
        <title>Draft genome of Mucuna pruriens seed.</title>
        <authorList>
            <person name="Nnadi N.E."/>
            <person name="Vos R."/>
            <person name="Hasami M.H."/>
            <person name="Devisetty U.K."/>
            <person name="Aguiy J.C."/>
        </authorList>
    </citation>
    <scope>NUCLEOTIDE SEQUENCE [LARGE SCALE GENOMIC DNA]</scope>
    <source>
        <strain evidence="1">JCA_2017</strain>
    </source>
</reference>
<protein>
    <submittedName>
        <fullName evidence="1">Uncharacterized protein</fullName>
    </submittedName>
</protein>
<name>A0A371GSF5_MUCPR</name>
<proteinExistence type="predicted"/>
<accession>A0A371GSF5</accession>
<dbReference type="EMBL" id="QJKJ01004600">
    <property type="protein sequence ID" value="RDX93479.1"/>
    <property type="molecule type" value="Genomic_DNA"/>
</dbReference>
<evidence type="ECO:0000313" key="1">
    <source>
        <dbReference type="EMBL" id="RDX93479.1"/>
    </source>
</evidence>
<sequence length="366" mass="41534">MKINHCRVKRVDEQGRITLAKPKLQLEQNIFELENKGAICTLKTKRPSYIHFFLKQPMEKGIVNIKLFERKTMCNCQGENEVNNNMFNGKVSVCWIGKRNGVVDNGLRSGLVSKVGKGGEMDEIIMAILVTKLALNRDLIVTTMTRIATSTTITDMPTTPSKLIRVVICGAIDLQIGQSRFIRSHKSSKVANSSTFASDSVVLKYDNANFDYDLSYFDSDLSVCISKFILDNMVDNYKTLKELTTLDIMYQPWCIRYPELEQAQSYELKFGSIYLLPKFHGLVDENPHKHLKEFHGARNLIFNMTRSTACRVVNELVIGQHHISQLVRVCDICTSVENPTDACPTLQETELNSVEVATMMGDQQYR</sequence>
<dbReference type="AlphaFoldDB" id="A0A371GSF5"/>
<organism evidence="1 2">
    <name type="scientific">Mucuna pruriens</name>
    <name type="common">Velvet bean</name>
    <name type="synonym">Dolichos pruriens</name>
    <dbReference type="NCBI Taxonomy" id="157652"/>
    <lineage>
        <taxon>Eukaryota</taxon>
        <taxon>Viridiplantae</taxon>
        <taxon>Streptophyta</taxon>
        <taxon>Embryophyta</taxon>
        <taxon>Tracheophyta</taxon>
        <taxon>Spermatophyta</taxon>
        <taxon>Magnoliopsida</taxon>
        <taxon>eudicotyledons</taxon>
        <taxon>Gunneridae</taxon>
        <taxon>Pentapetalae</taxon>
        <taxon>rosids</taxon>
        <taxon>fabids</taxon>
        <taxon>Fabales</taxon>
        <taxon>Fabaceae</taxon>
        <taxon>Papilionoideae</taxon>
        <taxon>50 kb inversion clade</taxon>
        <taxon>NPAAA clade</taxon>
        <taxon>indigoferoid/millettioid clade</taxon>
        <taxon>Phaseoleae</taxon>
        <taxon>Mucuna</taxon>
    </lineage>
</organism>
<keyword evidence="2" id="KW-1185">Reference proteome</keyword>
<dbReference type="OrthoDB" id="2002345at2759"/>
<gene>
    <name evidence="1" type="ORF">CR513_24248</name>
</gene>